<keyword evidence="4 13" id="KW-0813">Transport</keyword>
<feature type="transmembrane region" description="Helical" evidence="13">
    <location>
        <begin position="322"/>
        <end position="342"/>
    </location>
</feature>
<dbReference type="InterPro" id="IPR047196">
    <property type="entry name" value="YidC_ALB_C"/>
</dbReference>
<evidence type="ECO:0000259" key="15">
    <source>
        <dbReference type="Pfam" id="PF14849"/>
    </source>
</evidence>
<evidence type="ECO:0000256" key="11">
    <source>
        <dbReference type="ARBA" id="ARBA00033245"/>
    </source>
</evidence>
<feature type="transmembrane region" description="Helical" evidence="13">
    <location>
        <begin position="428"/>
        <end position="445"/>
    </location>
</feature>
<gene>
    <name evidence="13" type="primary">yidC</name>
    <name evidence="16" type="ORF">HELGO_WM45815</name>
</gene>
<evidence type="ECO:0000313" key="16">
    <source>
        <dbReference type="EMBL" id="CAA6809554.1"/>
    </source>
</evidence>
<evidence type="ECO:0000256" key="1">
    <source>
        <dbReference type="ARBA" id="ARBA00004429"/>
    </source>
</evidence>
<accession>A0A6S6STX2</accession>
<dbReference type="EMBL" id="CACVAW010000038">
    <property type="protein sequence ID" value="CAA6809554.1"/>
    <property type="molecule type" value="Genomic_DNA"/>
</dbReference>
<dbReference type="InterPro" id="IPR001708">
    <property type="entry name" value="YidC/ALB3/OXA1/COX18"/>
</dbReference>
<dbReference type="CDD" id="cd19960">
    <property type="entry name" value="YidC_peri"/>
    <property type="match status" value="1"/>
</dbReference>
<evidence type="ECO:0000259" key="14">
    <source>
        <dbReference type="Pfam" id="PF02096"/>
    </source>
</evidence>
<keyword evidence="7 13" id="KW-0653">Protein transport</keyword>
<evidence type="ECO:0000256" key="9">
    <source>
        <dbReference type="ARBA" id="ARBA00023136"/>
    </source>
</evidence>
<evidence type="ECO:0000256" key="12">
    <source>
        <dbReference type="ARBA" id="ARBA00033342"/>
    </source>
</evidence>
<dbReference type="InterPro" id="IPR019998">
    <property type="entry name" value="Membr_insert_YidC"/>
</dbReference>
<dbReference type="NCBIfam" id="TIGR03593">
    <property type="entry name" value="yidC_nterm"/>
    <property type="match status" value="1"/>
</dbReference>
<dbReference type="PANTHER" id="PTHR12428">
    <property type="entry name" value="OXA1"/>
    <property type="match status" value="1"/>
</dbReference>
<dbReference type="InterPro" id="IPR028053">
    <property type="entry name" value="Membr_insert_YidC_N"/>
</dbReference>
<organism evidence="16">
    <name type="scientific">uncultured Campylobacterales bacterium</name>
    <dbReference type="NCBI Taxonomy" id="352960"/>
    <lineage>
        <taxon>Bacteria</taxon>
        <taxon>Pseudomonadati</taxon>
        <taxon>Campylobacterota</taxon>
        <taxon>Epsilonproteobacteria</taxon>
        <taxon>Campylobacterales</taxon>
        <taxon>environmental samples</taxon>
    </lineage>
</organism>
<dbReference type="InterPro" id="IPR038221">
    <property type="entry name" value="YidC_periplasmic_sf"/>
</dbReference>
<keyword evidence="6 13" id="KW-0812">Transmembrane</keyword>
<sequence length="511" mass="59041">MNQKFNLQLRTLLAIGLSLAFLFFYNNYFIKKIPTNDINQSIQEFQKQENSIDIKQKLPINKIETSEQFSLETSNFDIKFDKLARVKSFKLKQEKYLLDGEYLELIDENAPAYPLEMRFSNSAINSESFVKGYELVSNTKIDDKNKIVFKQILSDLSVTKTIIFEQSGKFDIEVTLSRPEKFFITNGIRPSARVDQLSNHGTIIGMIDNRLEIIKDGDAVNNAKFENVKFISGFDRYYTSILFSKNLKSVVTQSSAEEEAIPFIILDTNSMSLNGYIGPKYYDTLVNIDEGLADSIEYGFFTIIAKPMFRALDFIHDYIGNWGWAIIILTILIKILMFPLVYRGMMSLNRVKDIQPKLKELQAKYKSDPKMMSQKTMQLYRTEKVNPIGGCLPMLLQIPIFFALYRVILNAVELQGAPWILWINDLSVLDPYYVLPVLTGVTMFWQQHISPNTISDPMQAKIMKFLPVIFTVVFLFFPAGLTLYWFVNNLLSVGQQYIINKSYYSKKKDKR</sequence>
<evidence type="ECO:0000256" key="7">
    <source>
        <dbReference type="ARBA" id="ARBA00022927"/>
    </source>
</evidence>
<dbReference type="Gene3D" id="2.70.98.90">
    <property type="match status" value="1"/>
</dbReference>
<comment type="subcellular location">
    <subcellularLocation>
        <location evidence="1">Cell inner membrane</location>
        <topology evidence="1">Multi-pass membrane protein</topology>
    </subcellularLocation>
    <subcellularLocation>
        <location evidence="13">Cell membrane</location>
        <topology evidence="13">Multi-pass membrane protein</topology>
    </subcellularLocation>
</comment>
<dbReference type="GO" id="GO:0015031">
    <property type="term" value="P:protein transport"/>
    <property type="evidence" value="ECO:0007669"/>
    <property type="project" value="UniProtKB-KW"/>
</dbReference>
<evidence type="ECO:0000256" key="2">
    <source>
        <dbReference type="ARBA" id="ARBA00010527"/>
    </source>
</evidence>
<feature type="transmembrane region" description="Helical" evidence="13">
    <location>
        <begin position="465"/>
        <end position="487"/>
    </location>
</feature>
<keyword evidence="9 13" id="KW-0472">Membrane</keyword>
<dbReference type="CDD" id="cd20070">
    <property type="entry name" value="5TM_YidC_Alb3"/>
    <property type="match status" value="1"/>
</dbReference>
<dbReference type="NCBIfam" id="NF002357">
    <property type="entry name" value="PRK01318.2-4"/>
    <property type="match status" value="1"/>
</dbReference>
<dbReference type="HAMAP" id="MF_01810">
    <property type="entry name" value="YidC_type1"/>
    <property type="match status" value="1"/>
</dbReference>
<feature type="transmembrane region" description="Helical" evidence="13">
    <location>
        <begin position="385"/>
        <end position="408"/>
    </location>
</feature>
<evidence type="ECO:0000256" key="8">
    <source>
        <dbReference type="ARBA" id="ARBA00022989"/>
    </source>
</evidence>
<comment type="similarity">
    <text evidence="2 13">Belongs to the OXA1/ALB3/YidC family. Type 1 subfamily.</text>
</comment>
<keyword evidence="10 13" id="KW-0143">Chaperone</keyword>
<evidence type="ECO:0000256" key="4">
    <source>
        <dbReference type="ARBA" id="ARBA00022448"/>
    </source>
</evidence>
<dbReference type="GO" id="GO:0051205">
    <property type="term" value="P:protein insertion into membrane"/>
    <property type="evidence" value="ECO:0007669"/>
    <property type="project" value="TreeGrafter"/>
</dbReference>
<feature type="domain" description="Membrane insertase YidC N-terminal" evidence="15">
    <location>
        <begin position="73"/>
        <end position="310"/>
    </location>
</feature>
<evidence type="ECO:0000256" key="13">
    <source>
        <dbReference type="HAMAP-Rule" id="MF_01810"/>
    </source>
</evidence>
<comment type="function">
    <text evidence="13">Required for the insertion and/or proper folding and/or complex formation of integral membrane proteins into the membrane. Involved in integration of membrane proteins that insert both dependently and independently of the Sec translocase complex, as well as at least some lipoproteins. Aids folding of multispanning membrane proteins.</text>
</comment>
<dbReference type="InterPro" id="IPR028055">
    <property type="entry name" value="YidC/Oxa/ALB_C"/>
</dbReference>
<keyword evidence="8 13" id="KW-1133">Transmembrane helix</keyword>
<evidence type="ECO:0000256" key="3">
    <source>
        <dbReference type="ARBA" id="ARBA00015325"/>
    </source>
</evidence>
<evidence type="ECO:0000256" key="10">
    <source>
        <dbReference type="ARBA" id="ARBA00023186"/>
    </source>
</evidence>
<dbReference type="GO" id="GO:0032977">
    <property type="term" value="F:membrane insertase activity"/>
    <property type="evidence" value="ECO:0007669"/>
    <property type="project" value="InterPro"/>
</dbReference>
<dbReference type="AlphaFoldDB" id="A0A6S6STX2"/>
<comment type="subunit">
    <text evidence="13">Interacts with the Sec translocase complex via SecD. Specifically interacts with transmembrane segments of nascent integral membrane proteins during membrane integration.</text>
</comment>
<dbReference type="PANTHER" id="PTHR12428:SF65">
    <property type="entry name" value="CYTOCHROME C OXIDASE ASSEMBLY PROTEIN COX18, MITOCHONDRIAL"/>
    <property type="match status" value="1"/>
</dbReference>
<dbReference type="Pfam" id="PF14849">
    <property type="entry name" value="YidC_periplas"/>
    <property type="match status" value="1"/>
</dbReference>
<feature type="domain" description="Membrane insertase YidC/Oxa/ALB C-terminal" evidence="14">
    <location>
        <begin position="322"/>
        <end position="501"/>
    </location>
</feature>
<dbReference type="NCBIfam" id="TIGR03592">
    <property type="entry name" value="yidC_oxa1_cterm"/>
    <property type="match status" value="1"/>
</dbReference>
<dbReference type="GO" id="GO:0005886">
    <property type="term" value="C:plasma membrane"/>
    <property type="evidence" value="ECO:0007669"/>
    <property type="project" value="UniProtKB-SubCell"/>
</dbReference>
<reference evidence="16" key="1">
    <citation type="submission" date="2020-01" db="EMBL/GenBank/DDBJ databases">
        <authorList>
            <person name="Meier V. D."/>
            <person name="Meier V D."/>
        </authorList>
    </citation>
    <scope>NUCLEOTIDE SEQUENCE</scope>
    <source>
        <strain evidence="16">HLG_WM_MAG_12</strain>
    </source>
</reference>
<evidence type="ECO:0000256" key="5">
    <source>
        <dbReference type="ARBA" id="ARBA00022475"/>
    </source>
</evidence>
<name>A0A6S6STX2_9BACT</name>
<feature type="transmembrane region" description="Helical" evidence="13">
    <location>
        <begin position="12"/>
        <end position="30"/>
    </location>
</feature>
<dbReference type="PRINTS" id="PR01900">
    <property type="entry name" value="YIDCPROTEIN"/>
</dbReference>
<protein>
    <recommendedName>
        <fullName evidence="3 13">Membrane protein insertase YidC</fullName>
    </recommendedName>
    <alternativeName>
        <fullName evidence="12 13">Foldase YidC</fullName>
    </alternativeName>
    <alternativeName>
        <fullName evidence="11 13">Membrane integrase YidC</fullName>
    </alternativeName>
    <alternativeName>
        <fullName evidence="13">Membrane protein YidC</fullName>
    </alternativeName>
</protein>
<keyword evidence="5 13" id="KW-1003">Cell membrane</keyword>
<proteinExistence type="inferred from homology"/>
<evidence type="ECO:0000256" key="6">
    <source>
        <dbReference type="ARBA" id="ARBA00022692"/>
    </source>
</evidence>
<dbReference type="Pfam" id="PF02096">
    <property type="entry name" value="60KD_IMP"/>
    <property type="match status" value="1"/>
</dbReference>